<sequence length="326" mass="36658">MAASSSPLLHSPRPHTQPPPHVASWAAWEEQTRSRLRTSLGTPSSCEPTRPTISGLGCQGRAVSEFAGDGELKRKGTEDGLLHLWAQRALRRSHRRRRRLINERCFHVLQPDRRGRLRLRLLVKEYQPASDAVLARRWNVEKSADTQQGAVGSGTSVFTQRLRDPVPEEETGGDVPGLQQGRWQRAVKHYHDQEEHRKKATRPGLQQGRGIEADEVTVGLRAVGFSKGVVLKQRQRMHRKRRLGEEERAAILLMALSGGRILVSPSRGVVYDFIMLLPSSHLAGVRGFVINDHMEFPRYLSFVKGVVDSNGLPLNVSREILQESRI</sequence>
<evidence type="ECO:0000256" key="2">
    <source>
        <dbReference type="ARBA" id="ARBA00023186"/>
    </source>
</evidence>
<feature type="compositionally biased region" description="Low complexity" evidence="3">
    <location>
        <begin position="1"/>
        <end position="11"/>
    </location>
</feature>
<dbReference type="Pfam" id="PF00183">
    <property type="entry name" value="HSP90"/>
    <property type="match status" value="1"/>
</dbReference>
<comment type="similarity">
    <text evidence="1">Belongs to the heat shock protein 90 family.</text>
</comment>
<dbReference type="SUPFAM" id="SSF54211">
    <property type="entry name" value="Ribosomal protein S5 domain 2-like"/>
    <property type="match status" value="1"/>
</dbReference>
<dbReference type="InterPro" id="IPR020568">
    <property type="entry name" value="Ribosomal_Su5_D2-typ_SF"/>
</dbReference>
<keyword evidence="5" id="KW-1185">Reference proteome</keyword>
<comment type="caution">
    <text evidence="4">The sequence shown here is derived from an EMBL/GenBank/DDBJ whole genome shotgun (WGS) entry which is preliminary data.</text>
</comment>
<dbReference type="GO" id="GO:0016887">
    <property type="term" value="F:ATP hydrolysis activity"/>
    <property type="evidence" value="ECO:0007669"/>
    <property type="project" value="InterPro"/>
</dbReference>
<name>A0A811S5G5_9POAL</name>
<evidence type="ECO:0000256" key="3">
    <source>
        <dbReference type="SAM" id="MobiDB-lite"/>
    </source>
</evidence>
<dbReference type="Proteomes" id="UP000604825">
    <property type="component" value="Unassembled WGS sequence"/>
</dbReference>
<evidence type="ECO:0000256" key="1">
    <source>
        <dbReference type="ARBA" id="ARBA00008239"/>
    </source>
</evidence>
<dbReference type="GO" id="GO:0140662">
    <property type="term" value="F:ATP-dependent protein folding chaperone"/>
    <property type="evidence" value="ECO:0007669"/>
    <property type="project" value="InterPro"/>
</dbReference>
<dbReference type="GO" id="GO:0005524">
    <property type="term" value="F:ATP binding"/>
    <property type="evidence" value="ECO:0007669"/>
    <property type="project" value="InterPro"/>
</dbReference>
<evidence type="ECO:0000313" key="4">
    <source>
        <dbReference type="EMBL" id="CAD6335866.1"/>
    </source>
</evidence>
<dbReference type="GO" id="GO:0051082">
    <property type="term" value="F:unfolded protein binding"/>
    <property type="evidence" value="ECO:0007669"/>
    <property type="project" value="InterPro"/>
</dbReference>
<organism evidence="4 5">
    <name type="scientific">Miscanthus lutarioriparius</name>
    <dbReference type="NCBI Taxonomy" id="422564"/>
    <lineage>
        <taxon>Eukaryota</taxon>
        <taxon>Viridiplantae</taxon>
        <taxon>Streptophyta</taxon>
        <taxon>Embryophyta</taxon>
        <taxon>Tracheophyta</taxon>
        <taxon>Spermatophyta</taxon>
        <taxon>Magnoliopsida</taxon>
        <taxon>Liliopsida</taxon>
        <taxon>Poales</taxon>
        <taxon>Poaceae</taxon>
        <taxon>PACMAD clade</taxon>
        <taxon>Panicoideae</taxon>
        <taxon>Andropogonodae</taxon>
        <taxon>Andropogoneae</taxon>
        <taxon>Saccharinae</taxon>
        <taxon>Miscanthus</taxon>
    </lineage>
</organism>
<dbReference type="InterPro" id="IPR001404">
    <property type="entry name" value="Hsp90_fam"/>
</dbReference>
<evidence type="ECO:0000313" key="5">
    <source>
        <dbReference type="Proteomes" id="UP000604825"/>
    </source>
</evidence>
<dbReference type="Gene3D" id="3.30.230.80">
    <property type="match status" value="1"/>
</dbReference>
<feature type="region of interest" description="Disordered" evidence="3">
    <location>
        <begin position="1"/>
        <end position="22"/>
    </location>
</feature>
<reference evidence="4" key="1">
    <citation type="submission" date="2020-10" db="EMBL/GenBank/DDBJ databases">
        <authorList>
            <person name="Han B."/>
            <person name="Lu T."/>
            <person name="Zhao Q."/>
            <person name="Huang X."/>
            <person name="Zhao Y."/>
        </authorList>
    </citation>
    <scope>NUCLEOTIDE SEQUENCE</scope>
</reference>
<dbReference type="AlphaFoldDB" id="A0A811S5G5"/>
<keyword evidence="2" id="KW-0143">Chaperone</keyword>
<gene>
    <name evidence="4" type="ORF">NCGR_LOCUS59964</name>
</gene>
<dbReference type="EMBL" id="CAJGYO010000018">
    <property type="protein sequence ID" value="CAD6335866.1"/>
    <property type="molecule type" value="Genomic_DNA"/>
</dbReference>
<dbReference type="OrthoDB" id="28737at2759"/>
<accession>A0A811S5G5</accession>
<proteinExistence type="inferred from homology"/>
<protein>
    <submittedName>
        <fullName evidence="4">Uncharacterized protein</fullName>
    </submittedName>
</protein>